<dbReference type="PRINTS" id="PR00344">
    <property type="entry name" value="BCTRLSENSOR"/>
</dbReference>
<evidence type="ECO:0000256" key="2">
    <source>
        <dbReference type="ARBA" id="ARBA00004141"/>
    </source>
</evidence>
<keyword evidence="7" id="KW-0547">Nucleotide-binding</keyword>
<keyword evidence="5" id="KW-0808">Transferase</keyword>
<dbReference type="NCBIfam" id="TIGR00229">
    <property type="entry name" value="sensory_box"/>
    <property type="match status" value="3"/>
</dbReference>
<dbReference type="PANTHER" id="PTHR42878">
    <property type="entry name" value="TWO-COMPONENT HISTIDINE KINASE"/>
    <property type="match status" value="1"/>
</dbReference>
<dbReference type="SMART" id="SM00086">
    <property type="entry name" value="PAC"/>
    <property type="match status" value="2"/>
</dbReference>
<proteinExistence type="predicted"/>
<dbReference type="GO" id="GO:0000155">
    <property type="term" value="F:phosphorelay sensor kinase activity"/>
    <property type="evidence" value="ECO:0007669"/>
    <property type="project" value="InterPro"/>
</dbReference>
<dbReference type="PATRIC" id="fig|1618490.4.peg.896"/>
<dbReference type="CDD" id="cd00075">
    <property type="entry name" value="HATPase"/>
    <property type="match status" value="1"/>
</dbReference>
<gene>
    <name evidence="16" type="ORF">US90_C0030G0004</name>
</gene>
<dbReference type="SMART" id="SM00387">
    <property type="entry name" value="HATPase_c"/>
    <property type="match status" value="1"/>
</dbReference>
<keyword evidence="9" id="KW-0067">ATP-binding</keyword>
<evidence type="ECO:0000313" key="17">
    <source>
        <dbReference type="Proteomes" id="UP000034406"/>
    </source>
</evidence>
<dbReference type="InterPro" id="IPR000014">
    <property type="entry name" value="PAS"/>
</dbReference>
<dbReference type="Gene3D" id="3.30.450.20">
    <property type="entry name" value="PAS domain"/>
    <property type="match status" value="3"/>
</dbReference>
<dbReference type="Pfam" id="PF13426">
    <property type="entry name" value="PAS_9"/>
    <property type="match status" value="2"/>
</dbReference>
<dbReference type="CDD" id="cd00082">
    <property type="entry name" value="HisKA"/>
    <property type="match status" value="1"/>
</dbReference>
<dbReference type="Gene3D" id="3.30.565.10">
    <property type="entry name" value="Histidine kinase-like ATPase, C-terminal domain"/>
    <property type="match status" value="1"/>
</dbReference>
<name>A0A0G0JJH5_9BACT</name>
<dbReference type="PROSITE" id="PS50109">
    <property type="entry name" value="HIS_KIN"/>
    <property type="match status" value="1"/>
</dbReference>
<feature type="domain" description="PAS" evidence="14">
    <location>
        <begin position="128"/>
        <end position="183"/>
    </location>
</feature>
<sequence length="586" mass="68631">MTEISKSIIRLSTGEISILDNIDEAVFVINKNFKIIYVNRKIKDFLGVDKEFILNKNLVKNIYGLKNNIFYKKFKIALAESKPIKFAARDKVRNRWFGVKAYPFQKGLAIFVSDITKRKILDNNIKENEKRFRLITENAKDLISITDKHGNYVYLNPSFEKTLGYKAEMLLGTNLMNIVNRSDFSRLDDWRKMEDFQYRVKRVDGEWVWLESNRFKIRWQNRSFYVGIGRDVTERRIAREELQKLYSAVEQTLDGIFITTLNGQILYVNPAFEKITGYSEKEVLGKNPNIIKSGKHKKAYFSKMWKTINRGKTFRGVVINKKKNGELFYTDHTITPVKDEHGNITYFVGIWKDITSHIEEEKRKDEFISIASHELKTPITTVKVFTQLLQKMFKDSDNVEVNKYLDRMGYQVDKLTNLVRDLLDVSRLQSGKLELRKEKFDIGKLIKEIAENFEATNNTHKIFIEGKPRKMIKADKDRIEQVIINLISNAIKYSPDAKKVEIKVESEKNDIIISVKDFGVGIAQEYLNKIFGRFYRVYDTRDKTFPGLGMGLYISYEIIERHKGKMWVESKKDEGSTFYFSLPYLG</sequence>
<comment type="catalytic activity">
    <reaction evidence="1">
        <text>ATP + protein L-histidine = ADP + protein N-phospho-L-histidine.</text>
        <dbReference type="EC" id="2.7.13.3"/>
    </reaction>
</comment>
<protein>
    <recommendedName>
        <fullName evidence="3">histidine kinase</fullName>
        <ecNumber evidence="3">2.7.13.3</ecNumber>
    </recommendedName>
</protein>
<dbReference type="InterPro" id="IPR035965">
    <property type="entry name" value="PAS-like_dom_sf"/>
</dbReference>
<evidence type="ECO:0000256" key="11">
    <source>
        <dbReference type="ARBA" id="ARBA00023012"/>
    </source>
</evidence>
<evidence type="ECO:0000256" key="5">
    <source>
        <dbReference type="ARBA" id="ARBA00022679"/>
    </source>
</evidence>
<dbReference type="GO" id="GO:0016020">
    <property type="term" value="C:membrane"/>
    <property type="evidence" value="ECO:0007669"/>
    <property type="project" value="UniProtKB-SubCell"/>
</dbReference>
<evidence type="ECO:0000313" key="16">
    <source>
        <dbReference type="EMBL" id="KKQ67823.1"/>
    </source>
</evidence>
<evidence type="ECO:0000256" key="4">
    <source>
        <dbReference type="ARBA" id="ARBA00022553"/>
    </source>
</evidence>
<dbReference type="Pfam" id="PF00989">
    <property type="entry name" value="PAS"/>
    <property type="match status" value="1"/>
</dbReference>
<evidence type="ECO:0000256" key="9">
    <source>
        <dbReference type="ARBA" id="ARBA00022840"/>
    </source>
</evidence>
<feature type="domain" description="PAS" evidence="14">
    <location>
        <begin position="18"/>
        <end position="63"/>
    </location>
</feature>
<dbReference type="SUPFAM" id="SSF55785">
    <property type="entry name" value="PYP-like sensor domain (PAS domain)"/>
    <property type="match status" value="3"/>
</dbReference>
<evidence type="ECO:0000256" key="7">
    <source>
        <dbReference type="ARBA" id="ARBA00022741"/>
    </source>
</evidence>
<dbReference type="PANTHER" id="PTHR42878:SF7">
    <property type="entry name" value="SENSOR HISTIDINE KINASE GLRK"/>
    <property type="match status" value="1"/>
</dbReference>
<dbReference type="SUPFAM" id="SSF55874">
    <property type="entry name" value="ATPase domain of HSP90 chaperone/DNA topoisomerase II/histidine kinase"/>
    <property type="match status" value="1"/>
</dbReference>
<dbReference type="InterPro" id="IPR001610">
    <property type="entry name" value="PAC"/>
</dbReference>
<dbReference type="PROSITE" id="PS50113">
    <property type="entry name" value="PAC"/>
    <property type="match status" value="2"/>
</dbReference>
<keyword evidence="8 16" id="KW-0418">Kinase</keyword>
<comment type="subcellular location">
    <subcellularLocation>
        <location evidence="2">Membrane</location>
        <topology evidence="2">Multi-pass membrane protein</topology>
    </subcellularLocation>
</comment>
<dbReference type="AlphaFoldDB" id="A0A0G0JJH5"/>
<comment type="caution">
    <text evidence="16">The sequence shown here is derived from an EMBL/GenBank/DDBJ whole genome shotgun (WGS) entry which is preliminary data.</text>
</comment>
<dbReference type="Proteomes" id="UP000034406">
    <property type="component" value="Unassembled WGS sequence"/>
</dbReference>
<dbReference type="GO" id="GO:0030295">
    <property type="term" value="F:protein kinase activator activity"/>
    <property type="evidence" value="ECO:0007669"/>
    <property type="project" value="TreeGrafter"/>
</dbReference>
<evidence type="ECO:0000256" key="12">
    <source>
        <dbReference type="ARBA" id="ARBA00023136"/>
    </source>
</evidence>
<evidence type="ECO:0000259" key="15">
    <source>
        <dbReference type="PROSITE" id="PS50113"/>
    </source>
</evidence>
<feature type="domain" description="Histidine kinase" evidence="13">
    <location>
        <begin position="370"/>
        <end position="586"/>
    </location>
</feature>
<keyword evidence="12" id="KW-0472">Membrane</keyword>
<keyword evidence="11" id="KW-0902">Two-component regulatory system</keyword>
<dbReference type="FunFam" id="1.10.287.130:FF:000001">
    <property type="entry name" value="Two-component sensor histidine kinase"/>
    <property type="match status" value="1"/>
</dbReference>
<evidence type="ECO:0000259" key="13">
    <source>
        <dbReference type="PROSITE" id="PS50109"/>
    </source>
</evidence>
<dbReference type="CDD" id="cd00130">
    <property type="entry name" value="PAS"/>
    <property type="match status" value="3"/>
</dbReference>
<dbReference type="InterPro" id="IPR050351">
    <property type="entry name" value="BphY/WalK/GraS-like"/>
</dbReference>
<feature type="domain" description="PAC" evidence="15">
    <location>
        <begin position="312"/>
        <end position="366"/>
    </location>
</feature>
<evidence type="ECO:0000259" key="14">
    <source>
        <dbReference type="PROSITE" id="PS50112"/>
    </source>
</evidence>
<keyword evidence="6" id="KW-0812">Transmembrane</keyword>
<accession>A0A0G0JJH5</accession>
<feature type="domain" description="PAC" evidence="15">
    <location>
        <begin position="194"/>
        <end position="244"/>
    </location>
</feature>
<dbReference type="InterPro" id="IPR036097">
    <property type="entry name" value="HisK_dim/P_sf"/>
</dbReference>
<keyword evidence="10" id="KW-1133">Transmembrane helix</keyword>
<dbReference type="GO" id="GO:0007234">
    <property type="term" value="P:osmosensory signaling via phosphorelay pathway"/>
    <property type="evidence" value="ECO:0007669"/>
    <property type="project" value="TreeGrafter"/>
</dbReference>
<dbReference type="InterPro" id="IPR036890">
    <property type="entry name" value="HATPase_C_sf"/>
</dbReference>
<dbReference type="SMART" id="SM00091">
    <property type="entry name" value="PAS"/>
    <property type="match status" value="3"/>
</dbReference>
<dbReference type="InterPro" id="IPR013767">
    <property type="entry name" value="PAS_fold"/>
</dbReference>
<dbReference type="InterPro" id="IPR000700">
    <property type="entry name" value="PAS-assoc_C"/>
</dbReference>
<dbReference type="SMART" id="SM00388">
    <property type="entry name" value="HisKA"/>
    <property type="match status" value="1"/>
</dbReference>
<dbReference type="EMBL" id="LBUT01000030">
    <property type="protein sequence ID" value="KKQ67823.1"/>
    <property type="molecule type" value="Genomic_DNA"/>
</dbReference>
<dbReference type="GO" id="GO:0000156">
    <property type="term" value="F:phosphorelay response regulator activity"/>
    <property type="evidence" value="ECO:0007669"/>
    <property type="project" value="TreeGrafter"/>
</dbReference>
<dbReference type="EC" id="2.7.13.3" evidence="3"/>
<keyword evidence="4" id="KW-0597">Phosphoprotein</keyword>
<dbReference type="PROSITE" id="PS50112">
    <property type="entry name" value="PAS"/>
    <property type="match status" value="3"/>
</dbReference>
<evidence type="ECO:0000256" key="3">
    <source>
        <dbReference type="ARBA" id="ARBA00012438"/>
    </source>
</evidence>
<dbReference type="InterPro" id="IPR005467">
    <property type="entry name" value="His_kinase_dom"/>
</dbReference>
<evidence type="ECO:0000256" key="10">
    <source>
        <dbReference type="ARBA" id="ARBA00022989"/>
    </source>
</evidence>
<reference evidence="16 17" key="1">
    <citation type="journal article" date="2015" name="Nature">
        <title>rRNA introns, odd ribosomes, and small enigmatic genomes across a large radiation of phyla.</title>
        <authorList>
            <person name="Brown C.T."/>
            <person name="Hug L.A."/>
            <person name="Thomas B.C."/>
            <person name="Sharon I."/>
            <person name="Castelle C.J."/>
            <person name="Singh A."/>
            <person name="Wilkins M.J."/>
            <person name="Williams K.H."/>
            <person name="Banfield J.F."/>
        </authorList>
    </citation>
    <scope>NUCLEOTIDE SEQUENCE [LARGE SCALE GENOMIC DNA]</scope>
</reference>
<evidence type="ECO:0000256" key="6">
    <source>
        <dbReference type="ARBA" id="ARBA00022692"/>
    </source>
</evidence>
<dbReference type="Pfam" id="PF00512">
    <property type="entry name" value="HisKA"/>
    <property type="match status" value="1"/>
</dbReference>
<evidence type="ECO:0000256" key="1">
    <source>
        <dbReference type="ARBA" id="ARBA00000085"/>
    </source>
</evidence>
<dbReference type="SUPFAM" id="SSF47384">
    <property type="entry name" value="Homodimeric domain of signal transducing histidine kinase"/>
    <property type="match status" value="1"/>
</dbReference>
<dbReference type="Gene3D" id="1.10.287.130">
    <property type="match status" value="1"/>
</dbReference>
<dbReference type="FunFam" id="3.30.565.10:FF:000006">
    <property type="entry name" value="Sensor histidine kinase WalK"/>
    <property type="match status" value="1"/>
</dbReference>
<dbReference type="InterPro" id="IPR003661">
    <property type="entry name" value="HisK_dim/P_dom"/>
</dbReference>
<evidence type="ECO:0000256" key="8">
    <source>
        <dbReference type="ARBA" id="ARBA00022777"/>
    </source>
</evidence>
<dbReference type="STRING" id="1618490.US90_C0030G0004"/>
<organism evidence="16 17">
    <name type="scientific">Candidatus Shapirobacteria bacterium GW2011_GWE2_38_30</name>
    <dbReference type="NCBI Taxonomy" id="1618490"/>
    <lineage>
        <taxon>Bacteria</taxon>
        <taxon>Candidatus Shapironibacteriota</taxon>
    </lineage>
</organism>
<dbReference type="InterPro" id="IPR004358">
    <property type="entry name" value="Sig_transdc_His_kin-like_C"/>
</dbReference>
<dbReference type="Pfam" id="PF02518">
    <property type="entry name" value="HATPase_c"/>
    <property type="match status" value="1"/>
</dbReference>
<dbReference type="InterPro" id="IPR003594">
    <property type="entry name" value="HATPase_dom"/>
</dbReference>
<dbReference type="GO" id="GO:0006355">
    <property type="term" value="P:regulation of DNA-templated transcription"/>
    <property type="evidence" value="ECO:0007669"/>
    <property type="project" value="InterPro"/>
</dbReference>
<feature type="domain" description="PAS" evidence="14">
    <location>
        <begin position="241"/>
        <end position="287"/>
    </location>
</feature>